<dbReference type="PANTHER" id="PTHR47163:SF2">
    <property type="entry name" value="SI:DKEY-17M8.2"/>
    <property type="match status" value="1"/>
</dbReference>
<dbReference type="SMART" id="SM01126">
    <property type="entry name" value="DDE_Tnp_IS1595"/>
    <property type="match status" value="1"/>
</dbReference>
<dbReference type="Pfam" id="PF12762">
    <property type="entry name" value="DDE_Tnp_IS1595"/>
    <property type="match status" value="1"/>
</dbReference>
<accession>A0ABN7BYW8</accession>
<proteinExistence type="predicted"/>
<evidence type="ECO:0000313" key="2">
    <source>
        <dbReference type="EMBL" id="BET39368.1"/>
    </source>
</evidence>
<protein>
    <recommendedName>
        <fullName evidence="1">ISXO2-like transposase domain-containing protein</fullName>
    </recommendedName>
</protein>
<dbReference type="InterPro" id="IPR024445">
    <property type="entry name" value="Tnp_ISXO2-like"/>
</dbReference>
<feature type="domain" description="ISXO2-like transposase" evidence="1">
    <location>
        <begin position="26"/>
        <end position="167"/>
    </location>
</feature>
<evidence type="ECO:0000313" key="3">
    <source>
        <dbReference type="Proteomes" id="UP001473424"/>
    </source>
</evidence>
<evidence type="ECO:0000259" key="1">
    <source>
        <dbReference type="SMART" id="SM01126"/>
    </source>
</evidence>
<dbReference type="EMBL" id="AP028955">
    <property type="protein sequence ID" value="BET39368.1"/>
    <property type="molecule type" value="Genomic_DNA"/>
</dbReference>
<organism evidence="2 3">
    <name type="scientific">Spiroplasma ixodetis</name>
    <dbReference type="NCBI Taxonomy" id="2141"/>
    <lineage>
        <taxon>Bacteria</taxon>
        <taxon>Bacillati</taxon>
        <taxon>Mycoplasmatota</taxon>
        <taxon>Mollicutes</taxon>
        <taxon>Entomoplasmatales</taxon>
        <taxon>Spiroplasmataceae</taxon>
        <taxon>Spiroplasma</taxon>
    </lineage>
</organism>
<dbReference type="InterPro" id="IPR053164">
    <property type="entry name" value="IS1016-like_transposase"/>
</dbReference>
<dbReference type="Proteomes" id="UP001473424">
    <property type="component" value="Chromosome"/>
</dbReference>
<dbReference type="PANTHER" id="PTHR47163">
    <property type="entry name" value="DDE_TNP_IS1595 DOMAIN-CONTAINING PROTEIN"/>
    <property type="match status" value="1"/>
</dbReference>
<reference evidence="3" key="1">
    <citation type="journal article" date="2024" name="FEMS Microbiol. Lett.">
        <title>Genomic insights into Spiroplasma endosymbionts that induce male-killing and protective phenotypes in the pea aphid.</title>
        <authorList>
            <person name="Arai H."/>
            <person name="Legeai F."/>
            <person name="Kageyama D."/>
            <person name="Sugio A."/>
            <person name="Simon J.C."/>
        </authorList>
    </citation>
    <scope>NUCLEOTIDE SEQUENCE [LARGE SCALE GENOMIC DNA]</scope>
    <source>
        <strain evidence="3">sAp269</strain>
    </source>
</reference>
<name>A0ABN7BYW8_9MOLU</name>
<keyword evidence="3" id="KW-1185">Reference proteome</keyword>
<sequence>MGVTYKKTWRMGHEIRTRIWNQDAWFIDDRTAQMDEMYLSHVGFKKQGRSLLNKTLIVGVYEKTSNKLIVKVLKKADEKNLLWFALKHISTGCCLFTDSWKGYGSFKNFYHKHEIVNHEVGYVSSTGVNTNQIESAWKHIRRTFRTHIKVSKHNIHLYAKEAAYKFNKIPIFEVMFSNLCNLQK</sequence>
<dbReference type="NCBIfam" id="NF033547">
    <property type="entry name" value="transpos_IS1595"/>
    <property type="match status" value="1"/>
</dbReference>
<gene>
    <name evidence="2" type="ORF">SAP269_19570</name>
</gene>